<proteinExistence type="predicted"/>
<dbReference type="PANTHER" id="PTHR43798:SF31">
    <property type="entry name" value="AB HYDROLASE SUPERFAMILY PROTEIN YCLE"/>
    <property type="match status" value="1"/>
</dbReference>
<feature type="active site" description="Charge relay system" evidence="2">
    <location>
        <position position="226"/>
    </location>
</feature>
<dbReference type="SUPFAM" id="SSF53474">
    <property type="entry name" value="alpha/beta-Hydrolases"/>
    <property type="match status" value="1"/>
</dbReference>
<evidence type="ECO:0000256" key="3">
    <source>
        <dbReference type="PIRSR" id="PIRSR017388-2"/>
    </source>
</evidence>
<dbReference type="InterPro" id="IPR012354">
    <property type="entry name" value="Esterase_lipase"/>
</dbReference>
<dbReference type="RefSeq" id="WP_211290887.1">
    <property type="nucleotide sequence ID" value="NZ_PTJD01000003.1"/>
</dbReference>
<organism evidence="6 7">
    <name type="scientific">Kineococcus xinjiangensis</name>
    <dbReference type="NCBI Taxonomy" id="512762"/>
    <lineage>
        <taxon>Bacteria</taxon>
        <taxon>Bacillati</taxon>
        <taxon>Actinomycetota</taxon>
        <taxon>Actinomycetes</taxon>
        <taxon>Kineosporiales</taxon>
        <taxon>Kineosporiaceae</taxon>
        <taxon>Kineococcus</taxon>
    </lineage>
</organism>
<accession>A0A2S6ITS8</accession>
<sequence length="271" mass="28942">MSAVMPGAEPFEFRSGSGRGVLLCHGFTGTPHSMRGWGEAFAAAGYDVLCPLLPGHGTTWQEMNRSTYGDWVAAAEAALAALRGRNSRIVVGGLSMGGSLALRLAQLHPEQVDALVLANPAVLLTDPRVRALPLVRRLVPSLRGIASDIKAPGRTEVGYDRTPLHALHSQLRGWREVRADLPRVRQPLLLARTAVDHVVPAASSAAVLAGVSSTDVTEIVYRDSYHVLTLDNDAPAFFAASVAFAARVLGTVQDQAVQDRTVRDGTEEAQR</sequence>
<feature type="domain" description="Serine aminopeptidase S33" evidence="5">
    <location>
        <begin position="21"/>
        <end position="232"/>
    </location>
</feature>
<feature type="active site" description="Nucleophile" evidence="2">
    <location>
        <position position="95"/>
    </location>
</feature>
<keyword evidence="7" id="KW-1185">Reference proteome</keyword>
<evidence type="ECO:0000313" key="7">
    <source>
        <dbReference type="Proteomes" id="UP000239485"/>
    </source>
</evidence>
<dbReference type="AlphaFoldDB" id="A0A2S6ITS8"/>
<dbReference type="EMBL" id="PTJD01000003">
    <property type="protein sequence ID" value="PPK97580.1"/>
    <property type="molecule type" value="Genomic_DNA"/>
</dbReference>
<dbReference type="PRINTS" id="PR00111">
    <property type="entry name" value="ABHYDROLASE"/>
</dbReference>
<evidence type="ECO:0000256" key="1">
    <source>
        <dbReference type="ARBA" id="ARBA00022801"/>
    </source>
</evidence>
<evidence type="ECO:0000256" key="4">
    <source>
        <dbReference type="PIRSR" id="PIRSR017388-3"/>
    </source>
</evidence>
<dbReference type="InterPro" id="IPR000073">
    <property type="entry name" value="AB_hydrolase_1"/>
</dbReference>
<feature type="binding site" evidence="3">
    <location>
        <position position="96"/>
    </location>
    <ligand>
        <name>substrate</name>
    </ligand>
</feature>
<dbReference type="GO" id="GO:0052689">
    <property type="term" value="F:carboxylic ester hydrolase activity"/>
    <property type="evidence" value="ECO:0007669"/>
    <property type="project" value="InterPro"/>
</dbReference>
<dbReference type="InterPro" id="IPR050266">
    <property type="entry name" value="AB_hydrolase_sf"/>
</dbReference>
<dbReference type="PANTHER" id="PTHR43798">
    <property type="entry name" value="MONOACYLGLYCEROL LIPASE"/>
    <property type="match status" value="1"/>
</dbReference>
<name>A0A2S6ITS8_9ACTN</name>
<reference evidence="6 7" key="1">
    <citation type="submission" date="2018-02" db="EMBL/GenBank/DDBJ databases">
        <title>Genomic Encyclopedia of Archaeal and Bacterial Type Strains, Phase II (KMG-II): from individual species to whole genera.</title>
        <authorList>
            <person name="Goeker M."/>
        </authorList>
    </citation>
    <scope>NUCLEOTIDE SEQUENCE [LARGE SCALE GENOMIC DNA]</scope>
    <source>
        <strain evidence="6 7">DSM 22857</strain>
    </source>
</reference>
<dbReference type="InterPro" id="IPR022742">
    <property type="entry name" value="Hydrolase_4"/>
</dbReference>
<dbReference type="InterPro" id="IPR029058">
    <property type="entry name" value="AB_hydrolase_fold"/>
</dbReference>
<dbReference type="PIRSF" id="PIRSF017388">
    <property type="entry name" value="Esterase_lipase"/>
    <property type="match status" value="1"/>
</dbReference>
<dbReference type="Gene3D" id="3.40.50.1820">
    <property type="entry name" value="alpha/beta hydrolase"/>
    <property type="match status" value="1"/>
</dbReference>
<evidence type="ECO:0000256" key="2">
    <source>
        <dbReference type="PIRSR" id="PIRSR017388-1"/>
    </source>
</evidence>
<dbReference type="Pfam" id="PF12146">
    <property type="entry name" value="Hydrolase_4"/>
    <property type="match status" value="1"/>
</dbReference>
<feature type="binding site" evidence="3">
    <location>
        <position position="27"/>
    </location>
    <ligand>
        <name>substrate</name>
    </ligand>
</feature>
<protein>
    <submittedName>
        <fullName evidence="6">Carboxylesterase</fullName>
    </submittedName>
</protein>
<comment type="caution">
    <text evidence="6">The sequence shown here is derived from an EMBL/GenBank/DDBJ whole genome shotgun (WGS) entry which is preliminary data.</text>
</comment>
<evidence type="ECO:0000259" key="5">
    <source>
        <dbReference type="Pfam" id="PF12146"/>
    </source>
</evidence>
<gene>
    <name evidence="6" type="ORF">CLV92_103114</name>
</gene>
<keyword evidence="1" id="KW-0378">Hydrolase</keyword>
<dbReference type="Proteomes" id="UP000239485">
    <property type="component" value="Unassembled WGS sequence"/>
</dbReference>
<evidence type="ECO:0000313" key="6">
    <source>
        <dbReference type="EMBL" id="PPK97580.1"/>
    </source>
</evidence>
<feature type="site" description="Important for substrate specificity" evidence="4">
    <location>
        <position position="145"/>
    </location>
</feature>
<feature type="active site" description="Charge relay system" evidence="2">
    <location>
        <position position="196"/>
    </location>
</feature>
<dbReference type="GO" id="GO:0016020">
    <property type="term" value="C:membrane"/>
    <property type="evidence" value="ECO:0007669"/>
    <property type="project" value="TreeGrafter"/>
</dbReference>